<dbReference type="AlphaFoldDB" id="A0A2T4C3T6"/>
<organism evidence="1 2">
    <name type="scientific">Trichoderma longibrachiatum ATCC 18648</name>
    <dbReference type="NCBI Taxonomy" id="983965"/>
    <lineage>
        <taxon>Eukaryota</taxon>
        <taxon>Fungi</taxon>
        <taxon>Dikarya</taxon>
        <taxon>Ascomycota</taxon>
        <taxon>Pezizomycotina</taxon>
        <taxon>Sordariomycetes</taxon>
        <taxon>Hypocreomycetidae</taxon>
        <taxon>Hypocreales</taxon>
        <taxon>Hypocreaceae</taxon>
        <taxon>Trichoderma</taxon>
    </lineage>
</organism>
<keyword evidence="2" id="KW-1185">Reference proteome</keyword>
<dbReference type="EMBL" id="KZ679132">
    <property type="protein sequence ID" value="PTB76194.1"/>
    <property type="molecule type" value="Genomic_DNA"/>
</dbReference>
<accession>A0A2T4C3T6</accession>
<proteinExistence type="predicted"/>
<gene>
    <name evidence="1" type="ORF">M440DRAFT_1247801</name>
</gene>
<dbReference type="Proteomes" id="UP000240760">
    <property type="component" value="Unassembled WGS sequence"/>
</dbReference>
<evidence type="ECO:0000313" key="2">
    <source>
        <dbReference type="Proteomes" id="UP000240760"/>
    </source>
</evidence>
<protein>
    <submittedName>
        <fullName evidence="1">Uncharacterized protein</fullName>
    </submittedName>
</protein>
<evidence type="ECO:0000313" key="1">
    <source>
        <dbReference type="EMBL" id="PTB76194.1"/>
    </source>
</evidence>
<name>A0A2T4C3T6_TRILO</name>
<reference evidence="1 2" key="1">
    <citation type="submission" date="2016-07" db="EMBL/GenBank/DDBJ databases">
        <title>Multiple horizontal gene transfer events from other fungi enriched the ability of initially mycotrophic Trichoderma (Ascomycota) to feed on dead plant biomass.</title>
        <authorList>
            <consortium name="DOE Joint Genome Institute"/>
            <person name="Aerts A."/>
            <person name="Atanasova L."/>
            <person name="Chenthamara K."/>
            <person name="Zhang J."/>
            <person name="Grujic M."/>
            <person name="Henrissat B."/>
            <person name="Kuo A."/>
            <person name="Salamov A."/>
            <person name="Lipzen A."/>
            <person name="Labutti K."/>
            <person name="Barry K."/>
            <person name="Miao Y."/>
            <person name="Rahimi M.J."/>
            <person name="Shen Q."/>
            <person name="Grigoriev I.V."/>
            <person name="Kubicek C.P."/>
            <person name="Druzhinina I.S."/>
        </authorList>
    </citation>
    <scope>NUCLEOTIDE SEQUENCE [LARGE SCALE GENOMIC DNA]</scope>
    <source>
        <strain evidence="1 2">ATCC 18648</strain>
    </source>
</reference>
<sequence length="102" mass="11579">MSGPLFVLLSLTHDTQVSLTHAKQDVRRYEVYKSIQCFFQHLNGVPSRAIPRQGSEGEGGNQNIHSICSSCETAAQSDTLDIQRVVRQRVKRHFFPHHCSCR</sequence>